<dbReference type="STRING" id="905079.L1J951"/>
<evidence type="ECO:0000313" key="10">
    <source>
        <dbReference type="Proteomes" id="UP000011087"/>
    </source>
</evidence>
<evidence type="ECO:0000256" key="6">
    <source>
        <dbReference type="ARBA" id="ARBA00023136"/>
    </source>
</evidence>
<keyword evidence="5 7" id="KW-1133">Transmembrane helix</keyword>
<dbReference type="PANTHER" id="PTHR45665">
    <property type="entry name" value="AQUAPORIN-8"/>
    <property type="match status" value="1"/>
</dbReference>
<reference evidence="8 10" key="1">
    <citation type="journal article" date="2012" name="Nature">
        <title>Algal genomes reveal evolutionary mosaicism and the fate of nucleomorphs.</title>
        <authorList>
            <consortium name="DOE Joint Genome Institute"/>
            <person name="Curtis B.A."/>
            <person name="Tanifuji G."/>
            <person name="Burki F."/>
            <person name="Gruber A."/>
            <person name="Irimia M."/>
            <person name="Maruyama S."/>
            <person name="Arias M.C."/>
            <person name="Ball S.G."/>
            <person name="Gile G.H."/>
            <person name="Hirakawa Y."/>
            <person name="Hopkins J.F."/>
            <person name="Kuo A."/>
            <person name="Rensing S.A."/>
            <person name="Schmutz J."/>
            <person name="Symeonidi A."/>
            <person name="Elias M."/>
            <person name="Eveleigh R.J."/>
            <person name="Herman E.K."/>
            <person name="Klute M.J."/>
            <person name="Nakayama T."/>
            <person name="Obornik M."/>
            <person name="Reyes-Prieto A."/>
            <person name="Armbrust E.V."/>
            <person name="Aves S.J."/>
            <person name="Beiko R.G."/>
            <person name="Coutinho P."/>
            <person name="Dacks J.B."/>
            <person name="Durnford D.G."/>
            <person name="Fast N.M."/>
            <person name="Green B.R."/>
            <person name="Grisdale C.J."/>
            <person name="Hempel F."/>
            <person name="Henrissat B."/>
            <person name="Hoppner M.P."/>
            <person name="Ishida K."/>
            <person name="Kim E."/>
            <person name="Koreny L."/>
            <person name="Kroth P.G."/>
            <person name="Liu Y."/>
            <person name="Malik S.B."/>
            <person name="Maier U.G."/>
            <person name="McRose D."/>
            <person name="Mock T."/>
            <person name="Neilson J.A."/>
            <person name="Onodera N.T."/>
            <person name="Poole A.M."/>
            <person name="Pritham E.J."/>
            <person name="Richards T.A."/>
            <person name="Rocap G."/>
            <person name="Roy S.W."/>
            <person name="Sarai C."/>
            <person name="Schaack S."/>
            <person name="Shirato S."/>
            <person name="Slamovits C.H."/>
            <person name="Spencer D.F."/>
            <person name="Suzuki S."/>
            <person name="Worden A.Z."/>
            <person name="Zauner S."/>
            <person name="Barry K."/>
            <person name="Bell C."/>
            <person name="Bharti A.K."/>
            <person name="Crow J.A."/>
            <person name="Grimwood J."/>
            <person name="Kramer R."/>
            <person name="Lindquist E."/>
            <person name="Lucas S."/>
            <person name="Salamov A."/>
            <person name="McFadden G.I."/>
            <person name="Lane C.E."/>
            <person name="Keeling P.J."/>
            <person name="Gray M.W."/>
            <person name="Grigoriev I.V."/>
            <person name="Archibald J.M."/>
        </authorList>
    </citation>
    <scope>NUCLEOTIDE SEQUENCE</scope>
    <source>
        <strain evidence="8 10">CCMP2712</strain>
    </source>
</reference>
<dbReference type="InterPro" id="IPR023271">
    <property type="entry name" value="Aquaporin-like"/>
</dbReference>
<reference evidence="10" key="2">
    <citation type="submission" date="2012-11" db="EMBL/GenBank/DDBJ databases">
        <authorList>
            <person name="Kuo A."/>
            <person name="Curtis B.A."/>
            <person name="Tanifuji G."/>
            <person name="Burki F."/>
            <person name="Gruber A."/>
            <person name="Irimia M."/>
            <person name="Maruyama S."/>
            <person name="Arias M.C."/>
            <person name="Ball S.G."/>
            <person name="Gile G.H."/>
            <person name="Hirakawa Y."/>
            <person name="Hopkins J.F."/>
            <person name="Rensing S.A."/>
            <person name="Schmutz J."/>
            <person name="Symeonidi A."/>
            <person name="Elias M."/>
            <person name="Eveleigh R.J."/>
            <person name="Herman E.K."/>
            <person name="Klute M.J."/>
            <person name="Nakayama T."/>
            <person name="Obornik M."/>
            <person name="Reyes-Prieto A."/>
            <person name="Armbrust E.V."/>
            <person name="Aves S.J."/>
            <person name="Beiko R.G."/>
            <person name="Coutinho P."/>
            <person name="Dacks J.B."/>
            <person name="Durnford D.G."/>
            <person name="Fast N.M."/>
            <person name="Green B.R."/>
            <person name="Grisdale C."/>
            <person name="Hempe F."/>
            <person name="Henrissat B."/>
            <person name="Hoppner M.P."/>
            <person name="Ishida K.-I."/>
            <person name="Kim E."/>
            <person name="Koreny L."/>
            <person name="Kroth P.G."/>
            <person name="Liu Y."/>
            <person name="Malik S.-B."/>
            <person name="Maier U.G."/>
            <person name="McRose D."/>
            <person name="Mock T."/>
            <person name="Neilson J.A."/>
            <person name="Onodera N.T."/>
            <person name="Poole A.M."/>
            <person name="Pritham E.J."/>
            <person name="Richards T.A."/>
            <person name="Rocap G."/>
            <person name="Roy S.W."/>
            <person name="Sarai C."/>
            <person name="Schaack S."/>
            <person name="Shirato S."/>
            <person name="Slamovits C.H."/>
            <person name="Spencer D.F."/>
            <person name="Suzuki S."/>
            <person name="Worden A.Z."/>
            <person name="Zauner S."/>
            <person name="Barry K."/>
            <person name="Bell C."/>
            <person name="Bharti A.K."/>
            <person name="Crow J.A."/>
            <person name="Grimwood J."/>
            <person name="Kramer R."/>
            <person name="Lindquist E."/>
            <person name="Lucas S."/>
            <person name="Salamov A."/>
            <person name="McFadden G.I."/>
            <person name="Lane C.E."/>
            <person name="Keeling P.J."/>
            <person name="Gray M.W."/>
            <person name="Grigoriev I.V."/>
            <person name="Archibald J.M."/>
        </authorList>
    </citation>
    <scope>NUCLEOTIDE SEQUENCE</scope>
    <source>
        <strain evidence="10">CCMP2712</strain>
    </source>
</reference>
<dbReference type="GO" id="GO:0012505">
    <property type="term" value="C:endomembrane system"/>
    <property type="evidence" value="ECO:0007669"/>
    <property type="project" value="UniProtKB-SubCell"/>
</dbReference>
<keyword evidence="3 7" id="KW-0812">Transmembrane</keyword>
<keyword evidence="6 7" id="KW-0472">Membrane</keyword>
<evidence type="ECO:0000256" key="7">
    <source>
        <dbReference type="SAM" id="Phobius"/>
    </source>
</evidence>
<dbReference type="GO" id="GO:0019755">
    <property type="term" value="P:one-carbon compound transport"/>
    <property type="evidence" value="ECO:0007669"/>
    <property type="project" value="UniProtKB-ARBA"/>
</dbReference>
<sequence>MTTAFLVFVVFATVVDKQSRHVDLKVTLPTPFAPLAIGLTCLVGALASGPFTGGAMNPARVLGPAIWFWNFRNIWVYLLATMIGGVSGAVIFDNLFLQHQPPESDAAVV</sequence>
<comment type="subcellular location">
    <subcellularLocation>
        <location evidence="1">Endomembrane system</location>
        <topology evidence="1">Multi-pass membrane protein</topology>
    </subcellularLocation>
</comment>
<dbReference type="HOGENOM" id="CLU_152242_3_0_1"/>
<feature type="transmembrane region" description="Helical" evidence="7">
    <location>
        <begin position="33"/>
        <end position="53"/>
    </location>
</feature>
<evidence type="ECO:0000313" key="8">
    <source>
        <dbReference type="EMBL" id="EKX45083.1"/>
    </source>
</evidence>
<dbReference type="Pfam" id="PF00230">
    <property type="entry name" value="MIP"/>
    <property type="match status" value="1"/>
</dbReference>
<keyword evidence="10" id="KW-1185">Reference proteome</keyword>
<dbReference type="PANTHER" id="PTHR45665:SF9">
    <property type="entry name" value="AQUAPORIN-8"/>
    <property type="match status" value="1"/>
</dbReference>
<dbReference type="OrthoDB" id="3222at2759"/>
<protein>
    <recommendedName>
        <fullName evidence="11">Aquaporin</fullName>
    </recommendedName>
</protein>
<feature type="transmembrane region" description="Helical" evidence="7">
    <location>
        <begin position="74"/>
        <end position="92"/>
    </location>
</feature>
<keyword evidence="4" id="KW-0677">Repeat</keyword>
<reference evidence="9" key="3">
    <citation type="submission" date="2015-06" db="UniProtKB">
        <authorList>
            <consortium name="EnsemblProtists"/>
        </authorList>
    </citation>
    <scope>IDENTIFICATION</scope>
</reference>
<evidence type="ECO:0000256" key="2">
    <source>
        <dbReference type="ARBA" id="ARBA00022448"/>
    </source>
</evidence>
<proteinExistence type="predicted"/>
<evidence type="ECO:0000256" key="4">
    <source>
        <dbReference type="ARBA" id="ARBA00022737"/>
    </source>
</evidence>
<evidence type="ECO:0000256" key="1">
    <source>
        <dbReference type="ARBA" id="ARBA00004127"/>
    </source>
</evidence>
<dbReference type="AlphaFoldDB" id="L1J951"/>
<dbReference type="PaxDb" id="55529-EKX45083"/>
<dbReference type="GO" id="GO:0015250">
    <property type="term" value="F:water channel activity"/>
    <property type="evidence" value="ECO:0007669"/>
    <property type="project" value="TreeGrafter"/>
</dbReference>
<evidence type="ECO:0000256" key="3">
    <source>
        <dbReference type="ARBA" id="ARBA00022692"/>
    </source>
</evidence>
<dbReference type="RefSeq" id="XP_005832063.1">
    <property type="nucleotide sequence ID" value="XM_005832006.1"/>
</dbReference>
<dbReference type="EnsemblProtists" id="EKX45083">
    <property type="protein sequence ID" value="EKX45083"/>
    <property type="gene ID" value="GUITHDRAFT_109129"/>
</dbReference>
<dbReference type="OMA" id="MYTHCKS"/>
<dbReference type="Gene3D" id="1.20.1080.10">
    <property type="entry name" value="Glycerol uptake facilitator protein"/>
    <property type="match status" value="1"/>
</dbReference>
<gene>
    <name evidence="8" type="ORF">GUITHDRAFT_109129</name>
</gene>
<name>L1J951_GUITC</name>
<dbReference type="SUPFAM" id="SSF81338">
    <property type="entry name" value="Aquaporin-like"/>
    <property type="match status" value="1"/>
</dbReference>
<dbReference type="GO" id="GO:0016020">
    <property type="term" value="C:membrane"/>
    <property type="evidence" value="ECO:0007669"/>
    <property type="project" value="InterPro"/>
</dbReference>
<dbReference type="GeneID" id="17301636"/>
<evidence type="ECO:0008006" key="11">
    <source>
        <dbReference type="Google" id="ProtNLM"/>
    </source>
</evidence>
<evidence type="ECO:0000256" key="5">
    <source>
        <dbReference type="ARBA" id="ARBA00022989"/>
    </source>
</evidence>
<dbReference type="Proteomes" id="UP000011087">
    <property type="component" value="Unassembled WGS sequence"/>
</dbReference>
<dbReference type="eggNOG" id="KOG0223">
    <property type="taxonomic scope" value="Eukaryota"/>
</dbReference>
<dbReference type="EMBL" id="JH993001">
    <property type="protein sequence ID" value="EKX45083.1"/>
    <property type="molecule type" value="Genomic_DNA"/>
</dbReference>
<accession>L1J951</accession>
<dbReference type="InterPro" id="IPR034294">
    <property type="entry name" value="Aquaporin_transptr"/>
</dbReference>
<dbReference type="KEGG" id="gtt:GUITHDRAFT_109129"/>
<keyword evidence="2" id="KW-0813">Transport</keyword>
<organism evidence="8">
    <name type="scientific">Guillardia theta (strain CCMP2712)</name>
    <name type="common">Cryptophyte</name>
    <dbReference type="NCBI Taxonomy" id="905079"/>
    <lineage>
        <taxon>Eukaryota</taxon>
        <taxon>Cryptophyceae</taxon>
        <taxon>Pyrenomonadales</taxon>
        <taxon>Geminigeraceae</taxon>
        <taxon>Guillardia</taxon>
    </lineage>
</organism>
<dbReference type="InterPro" id="IPR000425">
    <property type="entry name" value="MIP"/>
</dbReference>
<evidence type="ECO:0000313" key="9">
    <source>
        <dbReference type="EnsemblProtists" id="EKX45083"/>
    </source>
</evidence>
<dbReference type="GO" id="GO:0005737">
    <property type="term" value="C:cytoplasm"/>
    <property type="evidence" value="ECO:0007669"/>
    <property type="project" value="UniProtKB-ARBA"/>
</dbReference>